<dbReference type="VEuPathDB" id="VectorBase:ASTE000999"/>
<sequence>MFKIVCLFAIVAVASVSAKADPKPGVFAYSAAPAAVVAAPAAYVAEGAAVYERTFHGNTAPLAYTYAAPYAAQYVAASPYVAGAPLAYSAPYVAAAPAQVLLK</sequence>
<dbReference type="RefSeq" id="XP_035907795.1">
    <property type="nucleotide sequence ID" value="XM_036051902.1"/>
</dbReference>
<proteinExistence type="predicted"/>
<dbReference type="GeneID" id="118510286"/>
<dbReference type="Proteomes" id="UP000076408">
    <property type="component" value="Unassembled WGS sequence"/>
</dbReference>
<evidence type="ECO:0000313" key="1">
    <source>
        <dbReference type="EnsemblMetazoa" id="ASTEI02738-PA"/>
    </source>
</evidence>
<keyword evidence="2" id="KW-1185">Reference proteome</keyword>
<accession>A0A182Y2Q2</accession>
<reference evidence="1" key="2">
    <citation type="submission" date="2020-05" db="UniProtKB">
        <authorList>
            <consortium name="EnsemblMetazoa"/>
        </authorList>
    </citation>
    <scope>IDENTIFICATION</scope>
    <source>
        <strain evidence="1">Indian</strain>
    </source>
</reference>
<dbReference type="OMA" id="VYERTFH"/>
<protein>
    <submittedName>
        <fullName evidence="1">Uncharacterized protein</fullName>
    </submittedName>
</protein>
<dbReference type="KEGG" id="aste:118510286"/>
<evidence type="ECO:0000313" key="2">
    <source>
        <dbReference type="Proteomes" id="UP000076408"/>
    </source>
</evidence>
<name>A0A182Y2Q2_ANOST</name>
<dbReference type="EnsemblMetazoa" id="ASTEI02738-RA">
    <property type="protein sequence ID" value="ASTEI02738-PA"/>
    <property type="gene ID" value="ASTEI02738"/>
</dbReference>
<organism evidence="1 2">
    <name type="scientific">Anopheles stephensi</name>
    <name type="common">Indo-Pakistan malaria mosquito</name>
    <dbReference type="NCBI Taxonomy" id="30069"/>
    <lineage>
        <taxon>Eukaryota</taxon>
        <taxon>Metazoa</taxon>
        <taxon>Ecdysozoa</taxon>
        <taxon>Arthropoda</taxon>
        <taxon>Hexapoda</taxon>
        <taxon>Insecta</taxon>
        <taxon>Pterygota</taxon>
        <taxon>Neoptera</taxon>
        <taxon>Endopterygota</taxon>
        <taxon>Diptera</taxon>
        <taxon>Nematocera</taxon>
        <taxon>Culicoidea</taxon>
        <taxon>Culicidae</taxon>
        <taxon>Anophelinae</taxon>
        <taxon>Anopheles</taxon>
    </lineage>
</organism>
<dbReference type="VEuPathDB" id="VectorBase:ASTEI20_039581"/>
<dbReference type="AlphaFoldDB" id="A0A182Y2Q2"/>
<dbReference type="VEuPathDB" id="VectorBase:ASTEI02738"/>
<reference evidence="2" key="1">
    <citation type="journal article" date="2014" name="Genome Biol.">
        <title>Genome analysis of a major urban malaria vector mosquito, Anopheles stephensi.</title>
        <authorList>
            <person name="Jiang X."/>
            <person name="Peery A."/>
            <person name="Hall A.B."/>
            <person name="Sharma A."/>
            <person name="Chen X.G."/>
            <person name="Waterhouse R.M."/>
            <person name="Komissarov A."/>
            <person name="Riehle M.M."/>
            <person name="Shouche Y."/>
            <person name="Sharakhova M.V."/>
            <person name="Lawson D."/>
            <person name="Pakpour N."/>
            <person name="Arensburger P."/>
            <person name="Davidson V.L."/>
            <person name="Eiglmeier K."/>
            <person name="Emrich S."/>
            <person name="George P."/>
            <person name="Kennedy R.C."/>
            <person name="Mane S.P."/>
            <person name="Maslen G."/>
            <person name="Oringanje C."/>
            <person name="Qi Y."/>
            <person name="Settlage R."/>
            <person name="Tojo M."/>
            <person name="Tubio J.M."/>
            <person name="Unger M.F."/>
            <person name="Wang B."/>
            <person name="Vernick K.D."/>
            <person name="Ribeiro J.M."/>
            <person name="James A.A."/>
            <person name="Michel K."/>
            <person name="Riehle M.A."/>
            <person name="Luckhart S."/>
            <person name="Sharakhov I.V."/>
            <person name="Tu Z."/>
        </authorList>
    </citation>
    <scope>NUCLEOTIDE SEQUENCE [LARGE SCALE GENOMIC DNA]</scope>
    <source>
        <strain evidence="2">Indian</strain>
    </source>
</reference>